<reference evidence="4" key="1">
    <citation type="journal article" date="2015" name="Nature">
        <title>rRNA introns, odd ribosomes, and small enigmatic genomes across a large radiation of phyla.</title>
        <authorList>
            <person name="Brown C.T."/>
            <person name="Hug L.A."/>
            <person name="Thomas B.C."/>
            <person name="Sharon I."/>
            <person name="Castelle C.J."/>
            <person name="Singh A."/>
            <person name="Wilkins M.J."/>
            <person name="Williams K.H."/>
            <person name="Banfield J.F."/>
        </authorList>
    </citation>
    <scope>NUCLEOTIDE SEQUENCE [LARGE SCALE GENOMIC DNA]</scope>
</reference>
<evidence type="ECO:0000256" key="2">
    <source>
        <dbReference type="SAM" id="Phobius"/>
    </source>
</evidence>
<feature type="compositionally biased region" description="Low complexity" evidence="1">
    <location>
        <begin position="165"/>
        <end position="186"/>
    </location>
</feature>
<dbReference type="Proteomes" id="UP000033965">
    <property type="component" value="Unassembled WGS sequence"/>
</dbReference>
<dbReference type="EMBL" id="LCPZ01000019">
    <property type="protein sequence ID" value="KKW08082.1"/>
    <property type="molecule type" value="Genomic_DNA"/>
</dbReference>
<dbReference type="PROSITE" id="PS51841">
    <property type="entry name" value="LTD"/>
    <property type="match status" value="1"/>
</dbReference>
<dbReference type="AlphaFoldDB" id="A0A0G1XZJ0"/>
<evidence type="ECO:0000259" key="3">
    <source>
        <dbReference type="PROSITE" id="PS51841"/>
    </source>
</evidence>
<keyword evidence="2" id="KW-1133">Transmembrane helix</keyword>
<proteinExistence type="predicted"/>
<dbReference type="Pfam" id="PF00932">
    <property type="entry name" value="LTD"/>
    <property type="match status" value="1"/>
</dbReference>
<evidence type="ECO:0000313" key="5">
    <source>
        <dbReference type="Proteomes" id="UP000033965"/>
    </source>
</evidence>
<sequence>MADLQSIRVQRIWGIAVSVFFLFLPIATSAQVVISEIMYDAPGLEGSGEHDWIEVFNAGASAVDISAYRFFEAGTNHTLKLESGSATLPSVGYAIIASATSTFLADWPAFSGTLFDSSFNLNSAGELIGIRVDTSDTTHDFTYVPSDAATNNGSSLHRASATAATFSAGTPSPGTGSLTVTGSSSGNLNRTREKTEKR</sequence>
<accession>A0A0G1XZJ0</accession>
<evidence type="ECO:0000256" key="1">
    <source>
        <dbReference type="SAM" id="MobiDB-lite"/>
    </source>
</evidence>
<feature type="region of interest" description="Disordered" evidence="1">
    <location>
        <begin position="165"/>
        <end position="198"/>
    </location>
</feature>
<feature type="domain" description="LTD" evidence="3">
    <location>
        <begin position="19"/>
        <end position="145"/>
    </location>
</feature>
<dbReference type="PATRIC" id="fig|1618669.3.peg.567"/>
<keyword evidence="2" id="KW-0812">Transmembrane</keyword>
<comment type="caution">
    <text evidence="4">The sequence shown here is derived from an EMBL/GenBank/DDBJ whole genome shotgun (WGS) entry which is preliminary data.</text>
</comment>
<dbReference type="InterPro" id="IPR001322">
    <property type="entry name" value="Lamin_tail_dom"/>
</dbReference>
<protein>
    <submittedName>
        <fullName evidence="4">S-layer-like protein array protein</fullName>
    </submittedName>
</protein>
<feature type="transmembrane region" description="Helical" evidence="2">
    <location>
        <begin position="12"/>
        <end position="34"/>
    </location>
</feature>
<organism evidence="4 5">
    <name type="scientific">Candidatus Kaiserbacteria bacterium GW2011_GWA2_49_19</name>
    <dbReference type="NCBI Taxonomy" id="1618669"/>
    <lineage>
        <taxon>Bacteria</taxon>
        <taxon>Candidatus Kaiseribacteriota</taxon>
    </lineage>
</organism>
<evidence type="ECO:0000313" key="4">
    <source>
        <dbReference type="EMBL" id="KKW08082.1"/>
    </source>
</evidence>
<gene>
    <name evidence="4" type="ORF">UY44_C0019G0002</name>
</gene>
<keyword evidence="2" id="KW-0472">Membrane</keyword>
<name>A0A0G1XZJ0_9BACT</name>